<proteinExistence type="predicted"/>
<protein>
    <submittedName>
        <fullName evidence="1">Uncharacterized protein</fullName>
    </submittedName>
</protein>
<evidence type="ECO:0000313" key="2">
    <source>
        <dbReference type="Proteomes" id="UP000076858"/>
    </source>
</evidence>
<name>A0A162CJ00_9CRUS</name>
<accession>A0A162CJ00</accession>
<organism evidence="1 2">
    <name type="scientific">Daphnia magna</name>
    <dbReference type="NCBI Taxonomy" id="35525"/>
    <lineage>
        <taxon>Eukaryota</taxon>
        <taxon>Metazoa</taxon>
        <taxon>Ecdysozoa</taxon>
        <taxon>Arthropoda</taxon>
        <taxon>Crustacea</taxon>
        <taxon>Branchiopoda</taxon>
        <taxon>Diplostraca</taxon>
        <taxon>Cladocera</taxon>
        <taxon>Anomopoda</taxon>
        <taxon>Daphniidae</taxon>
        <taxon>Daphnia</taxon>
    </lineage>
</organism>
<keyword evidence="2" id="KW-1185">Reference proteome</keyword>
<reference evidence="1 2" key="1">
    <citation type="submission" date="2016-03" db="EMBL/GenBank/DDBJ databases">
        <title>EvidentialGene: Evidence-directed Construction of Genes on Genomes.</title>
        <authorList>
            <person name="Gilbert D.G."/>
            <person name="Choi J.-H."/>
            <person name="Mockaitis K."/>
            <person name="Colbourne J."/>
            <person name="Pfrender M."/>
        </authorList>
    </citation>
    <scope>NUCLEOTIDE SEQUENCE [LARGE SCALE GENOMIC DNA]</scope>
    <source>
        <strain evidence="1 2">Xinb3</strain>
        <tissue evidence="1">Complete organism</tissue>
    </source>
</reference>
<dbReference type="EMBL" id="LRGB01000725">
    <property type="protein sequence ID" value="KZS16372.1"/>
    <property type="molecule type" value="Genomic_DNA"/>
</dbReference>
<comment type="caution">
    <text evidence="1">The sequence shown here is derived from an EMBL/GenBank/DDBJ whole genome shotgun (WGS) entry which is preliminary data.</text>
</comment>
<dbReference type="AlphaFoldDB" id="A0A162CJ00"/>
<sequence length="143" mass="15657">MTISSTFCWLSCSTTSVDCKIGSTCLSGTPSTWETSSTLFGVSSFGISVRSRTESISDSNISSIVSPSIKLLSPSSELVSCPIFLQSDRLPLFPPHPGQIRLLTFATLRQAAQFASDIPLFQVDFPLHVADRDDTRFELQFQK</sequence>
<evidence type="ECO:0000313" key="1">
    <source>
        <dbReference type="EMBL" id="KZS16372.1"/>
    </source>
</evidence>
<dbReference type="Proteomes" id="UP000076858">
    <property type="component" value="Unassembled WGS sequence"/>
</dbReference>
<gene>
    <name evidence="1" type="ORF">APZ42_018018</name>
</gene>